<comment type="caution">
    <text evidence="1">The sequence shown here is derived from an EMBL/GenBank/DDBJ whole genome shotgun (WGS) entry which is preliminary data.</text>
</comment>
<dbReference type="SUPFAM" id="SSF53474">
    <property type="entry name" value="alpha/beta-Hydrolases"/>
    <property type="match status" value="1"/>
</dbReference>
<accession>A0AAV1KPL4</accession>
<dbReference type="Proteomes" id="UP001314205">
    <property type="component" value="Unassembled WGS sequence"/>
</dbReference>
<dbReference type="AlphaFoldDB" id="A0AAV1KPL4"/>
<evidence type="ECO:0000313" key="1">
    <source>
        <dbReference type="EMBL" id="CAK1584966.1"/>
    </source>
</evidence>
<dbReference type="Gene3D" id="3.40.50.1820">
    <property type="entry name" value="alpha/beta hydrolase"/>
    <property type="match status" value="1"/>
</dbReference>
<protein>
    <recommendedName>
        <fullName evidence="3">Carboxylesterase type B domain-containing protein</fullName>
    </recommendedName>
</protein>
<evidence type="ECO:0000313" key="2">
    <source>
        <dbReference type="Proteomes" id="UP001314205"/>
    </source>
</evidence>
<proteinExistence type="predicted"/>
<dbReference type="EMBL" id="CAVLGL010000068">
    <property type="protein sequence ID" value="CAK1584966.1"/>
    <property type="molecule type" value="Genomic_DNA"/>
</dbReference>
<keyword evidence="2" id="KW-1185">Reference proteome</keyword>
<name>A0AAV1KPL4_9NEOP</name>
<sequence length="77" mass="9280">MFESKMIDKMTTLWTNFAKFGEPIPEVTKLLSLKWYPTNSTSPHAMVIDEELSTSHLWYSEALKYWRQVYSKYRRKI</sequence>
<evidence type="ECO:0008006" key="3">
    <source>
        <dbReference type="Google" id="ProtNLM"/>
    </source>
</evidence>
<reference evidence="1 2" key="1">
    <citation type="submission" date="2023-11" db="EMBL/GenBank/DDBJ databases">
        <authorList>
            <person name="Hedman E."/>
            <person name="Englund M."/>
            <person name="Stromberg M."/>
            <person name="Nyberg Akerstrom W."/>
            <person name="Nylinder S."/>
            <person name="Jareborg N."/>
            <person name="Kallberg Y."/>
            <person name="Kronander E."/>
        </authorList>
    </citation>
    <scope>NUCLEOTIDE SEQUENCE [LARGE SCALE GENOMIC DNA]</scope>
</reference>
<dbReference type="InterPro" id="IPR029058">
    <property type="entry name" value="AB_hydrolase_fold"/>
</dbReference>
<gene>
    <name evidence="1" type="ORF">PARMNEM_LOCUS6114</name>
</gene>
<organism evidence="1 2">
    <name type="scientific">Parnassius mnemosyne</name>
    <name type="common">clouded apollo</name>
    <dbReference type="NCBI Taxonomy" id="213953"/>
    <lineage>
        <taxon>Eukaryota</taxon>
        <taxon>Metazoa</taxon>
        <taxon>Ecdysozoa</taxon>
        <taxon>Arthropoda</taxon>
        <taxon>Hexapoda</taxon>
        <taxon>Insecta</taxon>
        <taxon>Pterygota</taxon>
        <taxon>Neoptera</taxon>
        <taxon>Endopterygota</taxon>
        <taxon>Lepidoptera</taxon>
        <taxon>Glossata</taxon>
        <taxon>Ditrysia</taxon>
        <taxon>Papilionoidea</taxon>
        <taxon>Papilionidae</taxon>
        <taxon>Parnassiinae</taxon>
        <taxon>Parnassini</taxon>
        <taxon>Parnassius</taxon>
        <taxon>Driopa</taxon>
    </lineage>
</organism>